<dbReference type="EMBL" id="JAAXQQ010000011">
    <property type="protein sequence ID" value="MBY3067444.1"/>
    <property type="molecule type" value="Genomic_DNA"/>
</dbReference>
<gene>
    <name evidence="2" type="ORF">HFO74_29175</name>
</gene>
<evidence type="ECO:0000313" key="2">
    <source>
        <dbReference type="EMBL" id="MBY3067444.1"/>
    </source>
</evidence>
<comment type="caution">
    <text evidence="2">The sequence shown here is derived from an EMBL/GenBank/DDBJ whole genome shotgun (WGS) entry which is preliminary data.</text>
</comment>
<dbReference type="InterPro" id="IPR054382">
    <property type="entry name" value="wHTH_alphaproteobact"/>
</dbReference>
<feature type="domain" description="Winged helix" evidence="1">
    <location>
        <begin position="26"/>
        <end position="100"/>
    </location>
</feature>
<organism evidence="2 3">
    <name type="scientific">Rhizobium laguerreae</name>
    <dbReference type="NCBI Taxonomy" id="1076926"/>
    <lineage>
        <taxon>Bacteria</taxon>
        <taxon>Pseudomonadati</taxon>
        <taxon>Pseudomonadota</taxon>
        <taxon>Alphaproteobacteria</taxon>
        <taxon>Hyphomicrobiales</taxon>
        <taxon>Rhizobiaceae</taxon>
        <taxon>Rhizobium/Agrobacterium group</taxon>
        <taxon>Rhizobium</taxon>
    </lineage>
</organism>
<proteinExistence type="predicted"/>
<dbReference type="Proteomes" id="UP000758022">
    <property type="component" value="Unassembled WGS sequence"/>
</dbReference>
<sequence>MTRKSKAQVAGRIQLYDGDMPMGLPITVVGREWWALQQLIEAGGKGCTPIDNPAPRWAHYVWLMRGNGIDVETIHETHGGPFPGSHARYVLRTRLSIVEEVGSLAA</sequence>
<name>A0AB35FL20_9HYPH</name>
<reference evidence="2" key="1">
    <citation type="submission" date="2020-04" db="EMBL/GenBank/DDBJ databases">
        <title>Global-level population genomics supports evidence of horizontal gene transfer on evolution of Rhizobia in Lentils.</title>
        <authorList>
            <person name="Gai Y."/>
            <person name="Cook D."/>
            <person name="Riely B."/>
        </authorList>
    </citation>
    <scope>NUCLEOTIDE SEQUENCE</scope>
    <source>
        <strain evidence="2">TLR9</strain>
    </source>
</reference>
<dbReference type="AlphaFoldDB" id="A0AB35FL20"/>
<evidence type="ECO:0000313" key="3">
    <source>
        <dbReference type="Proteomes" id="UP000758022"/>
    </source>
</evidence>
<protein>
    <recommendedName>
        <fullName evidence="1">Winged helix domain-containing protein</fullName>
    </recommendedName>
</protein>
<evidence type="ECO:0000259" key="1">
    <source>
        <dbReference type="Pfam" id="PF22324"/>
    </source>
</evidence>
<dbReference type="Pfam" id="PF22324">
    <property type="entry name" value="HTH_91"/>
    <property type="match status" value="1"/>
</dbReference>
<accession>A0AB35FL20</accession>
<dbReference type="RefSeq" id="WP_221979916.1">
    <property type="nucleotide sequence ID" value="NZ_JAAXQQ010000011.1"/>
</dbReference>